<organism evidence="1 2">
    <name type="scientific">Heterostelium pallidum (strain ATCC 26659 / Pp 5 / PN500)</name>
    <name type="common">Cellular slime mold</name>
    <name type="synonym">Polysphondylium pallidum</name>
    <dbReference type="NCBI Taxonomy" id="670386"/>
    <lineage>
        <taxon>Eukaryota</taxon>
        <taxon>Amoebozoa</taxon>
        <taxon>Evosea</taxon>
        <taxon>Eumycetozoa</taxon>
        <taxon>Dictyostelia</taxon>
        <taxon>Acytosteliales</taxon>
        <taxon>Acytosteliaceae</taxon>
        <taxon>Heterostelium</taxon>
    </lineage>
</organism>
<protein>
    <submittedName>
        <fullName evidence="1">Uncharacterized protein</fullName>
    </submittedName>
</protein>
<dbReference type="GeneID" id="31362476"/>
<evidence type="ECO:0000313" key="1">
    <source>
        <dbReference type="EMBL" id="EFA80173.1"/>
    </source>
</evidence>
<evidence type="ECO:0000313" key="2">
    <source>
        <dbReference type="Proteomes" id="UP000001396"/>
    </source>
</evidence>
<reference evidence="1 2" key="1">
    <citation type="journal article" date="2011" name="Genome Res.">
        <title>Phylogeny-wide analysis of social amoeba genomes highlights ancient origins for complex intercellular communication.</title>
        <authorList>
            <person name="Heidel A.J."/>
            <person name="Lawal H.M."/>
            <person name="Felder M."/>
            <person name="Schilde C."/>
            <person name="Helps N.R."/>
            <person name="Tunggal B."/>
            <person name="Rivero F."/>
            <person name="John U."/>
            <person name="Schleicher M."/>
            <person name="Eichinger L."/>
            <person name="Platzer M."/>
            <person name="Noegel A.A."/>
            <person name="Schaap P."/>
            <person name="Gloeckner G."/>
        </authorList>
    </citation>
    <scope>NUCLEOTIDE SEQUENCE [LARGE SCALE GENOMIC DNA]</scope>
    <source>
        <strain evidence="2">ATCC 26659 / Pp 5 / PN500</strain>
    </source>
</reference>
<dbReference type="RefSeq" id="XP_020432293.1">
    <property type="nucleotide sequence ID" value="XM_020577845.1"/>
</dbReference>
<dbReference type="Proteomes" id="UP000001396">
    <property type="component" value="Unassembled WGS sequence"/>
</dbReference>
<dbReference type="AlphaFoldDB" id="D3BE42"/>
<keyword evidence="2" id="KW-1185">Reference proteome</keyword>
<gene>
    <name evidence="1" type="ORF">PPL_06995</name>
</gene>
<proteinExistence type="predicted"/>
<sequence>MTKNCSNSNTKNNSYLFETINDESILDREFKESEHLMDTVMKLLNKVNKKHFPTNIRTDINNKTTTNKKE</sequence>
<name>D3BE42_HETP5</name>
<dbReference type="EMBL" id="ADBJ01000031">
    <property type="protein sequence ID" value="EFA80173.1"/>
    <property type="molecule type" value="Genomic_DNA"/>
</dbReference>
<accession>D3BE42</accession>
<comment type="caution">
    <text evidence="1">The sequence shown here is derived from an EMBL/GenBank/DDBJ whole genome shotgun (WGS) entry which is preliminary data.</text>
</comment>
<dbReference type="InParanoid" id="D3BE42"/>